<accession>A0A6L6IW15</accession>
<evidence type="ECO:0000313" key="1">
    <source>
        <dbReference type="EMBL" id="MTH63472.1"/>
    </source>
</evidence>
<name>A0A6L6IW15_9RHOB</name>
<protein>
    <submittedName>
        <fullName evidence="1">Uncharacterized protein</fullName>
    </submittedName>
</protein>
<dbReference type="Proteomes" id="UP000478740">
    <property type="component" value="Unassembled WGS sequence"/>
</dbReference>
<evidence type="ECO:0000313" key="2">
    <source>
        <dbReference type="Proteomes" id="UP000478740"/>
    </source>
</evidence>
<proteinExistence type="predicted"/>
<organism evidence="1 2">
    <name type="scientific">Paracoccus shanxieyensis</name>
    <dbReference type="NCBI Taxonomy" id="2675752"/>
    <lineage>
        <taxon>Bacteria</taxon>
        <taxon>Pseudomonadati</taxon>
        <taxon>Pseudomonadota</taxon>
        <taxon>Alphaproteobacteria</taxon>
        <taxon>Rhodobacterales</taxon>
        <taxon>Paracoccaceae</taxon>
        <taxon>Paracoccus</taxon>
    </lineage>
</organism>
<sequence>MSVDLTPAAGVKDGARAAWDWLGTVSLPPEWRRELTENGFIQQDLRFYRGDDWMFSAVLNQGWVLWYARRPAIRAGLVEAQDILSAFPTAREDRGEVKLRLHDEDAARALWNWTMGA</sequence>
<reference evidence="1 2" key="1">
    <citation type="submission" date="2019-11" db="EMBL/GenBank/DDBJ databases">
        <authorList>
            <person name="Dong K."/>
        </authorList>
    </citation>
    <scope>NUCLEOTIDE SEQUENCE [LARGE SCALE GENOMIC DNA]</scope>
    <source>
        <strain evidence="1 2">DK608</strain>
    </source>
</reference>
<dbReference type="EMBL" id="WMII01000003">
    <property type="protein sequence ID" value="MTH63472.1"/>
    <property type="molecule type" value="Genomic_DNA"/>
</dbReference>
<dbReference type="RefSeq" id="WP_155043400.1">
    <property type="nucleotide sequence ID" value="NZ_WMIH01000002.1"/>
</dbReference>
<keyword evidence="2" id="KW-1185">Reference proteome</keyword>
<gene>
    <name evidence="1" type="ORF">GL284_04215</name>
</gene>
<comment type="caution">
    <text evidence="1">The sequence shown here is derived from an EMBL/GenBank/DDBJ whole genome shotgun (WGS) entry which is preliminary data.</text>
</comment>
<dbReference type="AlphaFoldDB" id="A0A6L6IW15"/>